<dbReference type="PANTHER" id="PTHR33908:SF11">
    <property type="entry name" value="MEMBRANE PROTEIN"/>
    <property type="match status" value="1"/>
</dbReference>
<dbReference type="Pfam" id="PF13231">
    <property type="entry name" value="PMT_2"/>
    <property type="match status" value="1"/>
</dbReference>
<dbReference type="PANTHER" id="PTHR33908">
    <property type="entry name" value="MANNOSYLTRANSFERASE YKCB-RELATED"/>
    <property type="match status" value="1"/>
</dbReference>
<evidence type="ECO:0000256" key="6">
    <source>
        <dbReference type="ARBA" id="ARBA00022989"/>
    </source>
</evidence>
<reference evidence="10 11" key="1">
    <citation type="journal article" date="2015" name="Int. J. Syst. Evol. Microbiol.">
        <title>Amycolatopsis rhabdoformis sp. nov., an actinomycete isolated from a tropical forest soil.</title>
        <authorList>
            <person name="Souza W.R."/>
            <person name="Silva R.E."/>
            <person name="Goodfellow M."/>
            <person name="Busarakam K."/>
            <person name="Figueiro F.S."/>
            <person name="Ferreira D."/>
            <person name="Rodrigues-Filho E."/>
            <person name="Moraes L.A.B."/>
            <person name="Zucchi T.D."/>
        </authorList>
    </citation>
    <scope>NUCLEOTIDE SEQUENCE [LARGE SCALE GENOMIC DNA]</scope>
    <source>
        <strain evidence="10 11">NCIMB 14900</strain>
    </source>
</reference>
<feature type="transmembrane region" description="Helical" evidence="8">
    <location>
        <begin position="161"/>
        <end position="192"/>
    </location>
</feature>
<keyword evidence="2" id="KW-1003">Cell membrane</keyword>
<keyword evidence="5 8" id="KW-0812">Transmembrane</keyword>
<keyword evidence="7 8" id="KW-0472">Membrane</keyword>
<proteinExistence type="predicted"/>
<feature type="transmembrane region" description="Helical" evidence="8">
    <location>
        <begin position="334"/>
        <end position="355"/>
    </location>
</feature>
<comment type="subcellular location">
    <subcellularLocation>
        <location evidence="1">Cell membrane</location>
        <topology evidence="1">Multi-pass membrane protein</topology>
    </subcellularLocation>
</comment>
<feature type="transmembrane region" description="Helical" evidence="8">
    <location>
        <begin position="281"/>
        <end position="299"/>
    </location>
</feature>
<dbReference type="EC" id="2.4.-.-" evidence="10"/>
<evidence type="ECO:0000256" key="3">
    <source>
        <dbReference type="ARBA" id="ARBA00022676"/>
    </source>
</evidence>
<evidence type="ECO:0000256" key="7">
    <source>
        <dbReference type="ARBA" id="ARBA00023136"/>
    </source>
</evidence>
<evidence type="ECO:0000256" key="1">
    <source>
        <dbReference type="ARBA" id="ARBA00004651"/>
    </source>
</evidence>
<evidence type="ECO:0000313" key="10">
    <source>
        <dbReference type="EMBL" id="WSE34009.1"/>
    </source>
</evidence>
<feature type="transmembrane region" description="Helical" evidence="8">
    <location>
        <begin position="21"/>
        <end position="41"/>
    </location>
</feature>
<evidence type="ECO:0000259" key="9">
    <source>
        <dbReference type="Pfam" id="PF13231"/>
    </source>
</evidence>
<organism evidence="10 11">
    <name type="scientific">Amycolatopsis rhabdoformis</name>
    <dbReference type="NCBI Taxonomy" id="1448059"/>
    <lineage>
        <taxon>Bacteria</taxon>
        <taxon>Bacillati</taxon>
        <taxon>Actinomycetota</taxon>
        <taxon>Actinomycetes</taxon>
        <taxon>Pseudonocardiales</taxon>
        <taxon>Pseudonocardiaceae</taxon>
        <taxon>Amycolatopsis</taxon>
    </lineage>
</organism>
<dbReference type="RefSeq" id="WP_326836807.1">
    <property type="nucleotide sequence ID" value="NZ_CP142149.1"/>
</dbReference>
<dbReference type="GO" id="GO:0016757">
    <property type="term" value="F:glycosyltransferase activity"/>
    <property type="evidence" value="ECO:0007669"/>
    <property type="project" value="UniProtKB-KW"/>
</dbReference>
<protein>
    <submittedName>
        <fullName evidence="10">Glycosyltransferase family 39 protein</fullName>
        <ecNumber evidence="10">2.4.-.-</ecNumber>
    </submittedName>
</protein>
<feature type="transmembrane region" description="Helical" evidence="8">
    <location>
        <begin position="82"/>
        <end position="102"/>
    </location>
</feature>
<keyword evidence="4 10" id="KW-0808">Transferase</keyword>
<keyword evidence="3 10" id="KW-0328">Glycosyltransferase</keyword>
<evidence type="ECO:0000313" key="11">
    <source>
        <dbReference type="Proteomes" id="UP001330812"/>
    </source>
</evidence>
<feature type="transmembrane region" description="Helical" evidence="8">
    <location>
        <begin position="204"/>
        <end position="223"/>
    </location>
</feature>
<evidence type="ECO:0000256" key="5">
    <source>
        <dbReference type="ARBA" id="ARBA00022692"/>
    </source>
</evidence>
<evidence type="ECO:0000256" key="8">
    <source>
        <dbReference type="SAM" id="Phobius"/>
    </source>
</evidence>
<dbReference type="EMBL" id="CP142149">
    <property type="protein sequence ID" value="WSE34009.1"/>
    <property type="molecule type" value="Genomic_DNA"/>
</dbReference>
<name>A0ABZ1IK81_9PSEU</name>
<sequence length="503" mass="54553">MAVTTELATRRVAAPFARVPVFVIAALLGVALVLTASRYGYMGDELYFLAAGKHLAWGYVDQPPMLPLLARLMDSIAPGSVFVLRIPAMLAMLAAVVFAALIAREFGGRAKAQVLTAATCAVSTQFIASGHYLATSTLDPFLWTVVIWLLVHWVRVRDDNLLIWAGVVTAAALYVKFLIGGFWAVALVVLLVFGPRELLRRPKLWIGAAIAVAALVPTLVWQATHGWPQLGMGEAISAEVDQTWGGRLLWVPSALLTAGMPIGIALLCYGLWRLFRSEGLAPYRFLAWITVGLSVVFLVVNGRSYYIAGMFAPCWAAAAVELEAGRASRWWRWIATWPVYLVALVLAVPISLPVWPQAFLAAHPGLPSPTFAFAEIGWPEAARSVTDRFEKLPDPAHTAVVGESYWSASALEEYGRPLGLPEPASPNRGYSTLVIPPDSDTSVLWVGEDPGPLRGHFGDLRQVGAVDTGAALPSVADGTPLWLGTARLQPWRQIWPHLVNTRS</sequence>
<keyword evidence="11" id="KW-1185">Reference proteome</keyword>
<accession>A0ABZ1IK81</accession>
<dbReference type="InterPro" id="IPR038731">
    <property type="entry name" value="RgtA/B/C-like"/>
</dbReference>
<feature type="transmembrane region" description="Helical" evidence="8">
    <location>
        <begin position="249"/>
        <end position="269"/>
    </location>
</feature>
<dbReference type="InterPro" id="IPR050297">
    <property type="entry name" value="LipidA_mod_glycosyltrf_83"/>
</dbReference>
<evidence type="ECO:0000256" key="4">
    <source>
        <dbReference type="ARBA" id="ARBA00022679"/>
    </source>
</evidence>
<evidence type="ECO:0000256" key="2">
    <source>
        <dbReference type="ARBA" id="ARBA00022475"/>
    </source>
</evidence>
<gene>
    <name evidence="10" type="ORF">VSH64_18210</name>
</gene>
<feature type="domain" description="Glycosyltransferase RgtA/B/C/D-like" evidence="9">
    <location>
        <begin position="61"/>
        <end position="221"/>
    </location>
</feature>
<dbReference type="Proteomes" id="UP001330812">
    <property type="component" value="Chromosome"/>
</dbReference>
<keyword evidence="6 8" id="KW-1133">Transmembrane helix</keyword>